<protein>
    <recommendedName>
        <fullName evidence="9">MIF4G domain-containing protein</fullName>
    </recommendedName>
</protein>
<dbReference type="AlphaFoldDB" id="A0A8H5BFA6"/>
<dbReference type="InterPro" id="IPR022745">
    <property type="entry name" value="eIF4G1_eIF4E-bd"/>
</dbReference>
<feature type="region of interest" description="Disordered" evidence="8">
    <location>
        <begin position="612"/>
        <end position="647"/>
    </location>
</feature>
<dbReference type="FunFam" id="1.25.40.180:FF:000020">
    <property type="entry name" value="Eukaryotic translation initiation factor subunit"/>
    <property type="match status" value="1"/>
</dbReference>
<feature type="compositionally biased region" description="Polar residues" evidence="8">
    <location>
        <begin position="136"/>
        <end position="150"/>
    </location>
</feature>
<keyword evidence="11" id="KW-1185">Reference proteome</keyword>
<evidence type="ECO:0000256" key="7">
    <source>
        <dbReference type="ARBA" id="ARBA00022917"/>
    </source>
</evidence>
<keyword evidence="4" id="KW-0396">Initiation factor</keyword>
<dbReference type="Proteomes" id="UP000567179">
    <property type="component" value="Unassembled WGS sequence"/>
</dbReference>
<evidence type="ECO:0000256" key="6">
    <source>
        <dbReference type="ARBA" id="ARBA00022884"/>
    </source>
</evidence>
<name>A0A8H5BFA6_9AGAR</name>
<dbReference type="GO" id="GO:0010494">
    <property type="term" value="C:cytoplasmic stress granule"/>
    <property type="evidence" value="ECO:0007669"/>
    <property type="project" value="UniProtKB-ARBA"/>
</dbReference>
<sequence length="735" mass="81254">MAFTCPVAFFIPLTVTMVRSGRRHDMFLRLKAAQVAADELHGTRTRKLFDIRTISYPDGINGIRFDLDKDARHGLIRYDRDFLLQFMPVCKDKPRMITPLETIGLVPNANIVTTRGGLGRHRQGTPVPPRQGSIGAGSSSGTFSGKASASNPFGMGMGHFATPVSKLSSEDRFAASGNPAVSVSGTTFDNRLTPVTRTVSQGGGGGPMPERTRPKRGEDVRDPKKSTGNQNQGGHGGYKSYQQRQQANLEPVAPLQVSENRWDRKAIQVDPNSPEMAERKVKGLLNKLTMKKFDSISDQIIQWANKSENETDGRTLKQVIRLVFEEASADVIRSEMYATLCKRMMQKLSRNIQDEDIKNVKGEPVTGGDLFHKYLRSHCRNGWEDIWVPKETDSTEGKRVSGADARLKSGEDGKDEFDTPHNILNGANAMQKVTRQGLGLIKFNGELFKQKVLSINDIREYVRRLLLPDNPDEKTIELLCMLLSTVGSMLDSGGRTDFNVYISRMKEWTKDFSLAPRMRKMLIALIELRERKWVTPTSISGRAIARSDEMLEIVAASSKGQGTAARHRGDTLQTVTRDRMRSQLGIDGWVVAGGIALRAPSKADDLSNYEKNAEHQPISQSVDKGLAETQRQRVGNTEHDGGGSNAVSGMIVIRTPPEGDQIGEVSDIQCRHQDSEEQTIIDFLEQLVRANMCSMALVPAGERKDTIKSIVNDIGLQAPDALRKLSLMIKGGGLE</sequence>
<dbReference type="GO" id="GO:0003743">
    <property type="term" value="F:translation initiation factor activity"/>
    <property type="evidence" value="ECO:0007669"/>
    <property type="project" value="UniProtKB-KW"/>
</dbReference>
<feature type="compositionally biased region" description="Basic and acidic residues" evidence="8">
    <location>
        <begin position="210"/>
        <end position="225"/>
    </location>
</feature>
<dbReference type="InterPro" id="IPR036211">
    <property type="entry name" value="eIF4G_eIF4E-bd_sf"/>
</dbReference>
<evidence type="ECO:0000313" key="10">
    <source>
        <dbReference type="EMBL" id="KAF5321127.1"/>
    </source>
</evidence>
<keyword evidence="5" id="KW-0597">Phosphoprotein</keyword>
<evidence type="ECO:0000313" key="11">
    <source>
        <dbReference type="Proteomes" id="UP000567179"/>
    </source>
</evidence>
<comment type="subcellular location">
    <subcellularLocation>
        <location evidence="1">Cytoplasm</location>
    </subcellularLocation>
</comment>
<keyword evidence="6" id="KW-0694">RNA-binding</keyword>
<dbReference type="SMART" id="SM00543">
    <property type="entry name" value="MIF4G"/>
    <property type="match status" value="1"/>
</dbReference>
<dbReference type="PANTHER" id="PTHR23253:SF9">
    <property type="entry name" value="EUKARYOTIC TRANSLATION INITIATION FACTOR 4 GAMMA 2"/>
    <property type="match status" value="1"/>
</dbReference>
<evidence type="ECO:0000256" key="3">
    <source>
        <dbReference type="ARBA" id="ARBA00022490"/>
    </source>
</evidence>
<dbReference type="GO" id="GO:0016281">
    <property type="term" value="C:eukaryotic translation initiation factor 4F complex"/>
    <property type="evidence" value="ECO:0007669"/>
    <property type="project" value="TreeGrafter"/>
</dbReference>
<feature type="domain" description="MIF4G" evidence="9">
    <location>
        <begin position="278"/>
        <end position="532"/>
    </location>
</feature>
<feature type="compositionally biased region" description="Basic and acidic residues" evidence="8">
    <location>
        <begin position="394"/>
        <end position="419"/>
    </location>
</feature>
<evidence type="ECO:0000256" key="8">
    <source>
        <dbReference type="SAM" id="MobiDB-lite"/>
    </source>
</evidence>
<keyword evidence="7" id="KW-0648">Protein biosynthesis</keyword>
<dbReference type="Gene3D" id="1.20.970.30">
    <property type="entry name" value="eIF4G, eIF4E-binding domain"/>
    <property type="match status" value="1"/>
</dbReference>
<dbReference type="InterPro" id="IPR003890">
    <property type="entry name" value="MIF4G-like_typ-3"/>
</dbReference>
<feature type="region of interest" description="Disordered" evidence="8">
    <location>
        <begin position="394"/>
        <end position="421"/>
    </location>
</feature>
<dbReference type="PANTHER" id="PTHR23253">
    <property type="entry name" value="EUKARYOTIC TRANSLATION INITIATION FACTOR 4 GAMMA"/>
    <property type="match status" value="1"/>
</dbReference>
<comment type="caution">
    <text evidence="10">The sequence shown here is derived from an EMBL/GenBank/DDBJ whole genome shotgun (WGS) entry which is preliminary data.</text>
</comment>
<gene>
    <name evidence="10" type="ORF">D9619_001687</name>
</gene>
<organism evidence="10 11">
    <name type="scientific">Psilocybe cf. subviscida</name>
    <dbReference type="NCBI Taxonomy" id="2480587"/>
    <lineage>
        <taxon>Eukaryota</taxon>
        <taxon>Fungi</taxon>
        <taxon>Dikarya</taxon>
        <taxon>Basidiomycota</taxon>
        <taxon>Agaricomycotina</taxon>
        <taxon>Agaricomycetes</taxon>
        <taxon>Agaricomycetidae</taxon>
        <taxon>Agaricales</taxon>
        <taxon>Agaricineae</taxon>
        <taxon>Strophariaceae</taxon>
        <taxon>Psilocybe</taxon>
    </lineage>
</organism>
<evidence type="ECO:0000256" key="5">
    <source>
        <dbReference type="ARBA" id="ARBA00022553"/>
    </source>
</evidence>
<dbReference type="OrthoDB" id="514777at2759"/>
<feature type="region of interest" description="Disordered" evidence="8">
    <location>
        <begin position="116"/>
        <end position="150"/>
    </location>
</feature>
<evidence type="ECO:0000256" key="2">
    <source>
        <dbReference type="ARBA" id="ARBA00005775"/>
    </source>
</evidence>
<dbReference type="InterPro" id="IPR016024">
    <property type="entry name" value="ARM-type_fold"/>
</dbReference>
<evidence type="ECO:0000256" key="4">
    <source>
        <dbReference type="ARBA" id="ARBA00022540"/>
    </source>
</evidence>
<dbReference type="EMBL" id="JAACJJ010000028">
    <property type="protein sequence ID" value="KAF5321127.1"/>
    <property type="molecule type" value="Genomic_DNA"/>
</dbReference>
<dbReference type="Gene3D" id="1.25.40.180">
    <property type="match status" value="1"/>
</dbReference>
<dbReference type="GO" id="GO:0003729">
    <property type="term" value="F:mRNA binding"/>
    <property type="evidence" value="ECO:0007669"/>
    <property type="project" value="TreeGrafter"/>
</dbReference>
<evidence type="ECO:0000259" key="9">
    <source>
        <dbReference type="SMART" id="SM00543"/>
    </source>
</evidence>
<keyword evidence="3" id="KW-0963">Cytoplasm</keyword>
<dbReference type="Pfam" id="PF02854">
    <property type="entry name" value="MIF4G"/>
    <property type="match status" value="1"/>
</dbReference>
<comment type="similarity">
    <text evidence="2">Belongs to the eukaryotic initiation factor 4G family.</text>
</comment>
<dbReference type="SUPFAM" id="SSF48371">
    <property type="entry name" value="ARM repeat"/>
    <property type="match status" value="1"/>
</dbReference>
<reference evidence="10 11" key="1">
    <citation type="journal article" date="2020" name="ISME J.">
        <title>Uncovering the hidden diversity of litter-decomposition mechanisms in mushroom-forming fungi.</title>
        <authorList>
            <person name="Floudas D."/>
            <person name="Bentzer J."/>
            <person name="Ahren D."/>
            <person name="Johansson T."/>
            <person name="Persson P."/>
            <person name="Tunlid A."/>
        </authorList>
    </citation>
    <scope>NUCLEOTIDE SEQUENCE [LARGE SCALE GENOMIC DNA]</scope>
    <source>
        <strain evidence="10 11">CBS 101986</strain>
    </source>
</reference>
<accession>A0A8H5BFA6</accession>
<feature type="compositionally biased region" description="Polar residues" evidence="8">
    <location>
        <begin position="179"/>
        <end position="200"/>
    </location>
</feature>
<feature type="region of interest" description="Disordered" evidence="8">
    <location>
        <begin position="176"/>
        <end position="247"/>
    </location>
</feature>
<proteinExistence type="inferred from homology"/>
<dbReference type="Pfam" id="PF12152">
    <property type="entry name" value="eIF_4G1"/>
    <property type="match status" value="1"/>
</dbReference>
<evidence type="ECO:0000256" key="1">
    <source>
        <dbReference type="ARBA" id="ARBA00004496"/>
    </source>
</evidence>
<dbReference type="SUPFAM" id="SSF101489">
    <property type="entry name" value="Eukaryotic initiation factor 4f subunit eIF4g, eIF4e-binding domain"/>
    <property type="match status" value="1"/>
</dbReference>